<dbReference type="RefSeq" id="WP_036190018.1">
    <property type="nucleotide sequence ID" value="NZ_AVDA01000036.1"/>
</dbReference>
<reference evidence="2 3" key="1">
    <citation type="submission" date="2014-02" db="EMBL/GenBank/DDBJ databases">
        <title>Draft genome sequence of Lysinibacillus manganicus DSM 26584T.</title>
        <authorList>
            <person name="Zhang F."/>
            <person name="Wang G."/>
            <person name="Zhang L."/>
        </authorList>
    </citation>
    <scope>NUCLEOTIDE SEQUENCE [LARGE SCALE GENOMIC DNA]</scope>
    <source>
        <strain evidence="2 3">DSM 26584</strain>
    </source>
</reference>
<keyword evidence="1" id="KW-1133">Transmembrane helix</keyword>
<feature type="transmembrane region" description="Helical" evidence="1">
    <location>
        <begin position="90"/>
        <end position="109"/>
    </location>
</feature>
<feature type="transmembrane region" description="Helical" evidence="1">
    <location>
        <begin position="121"/>
        <end position="141"/>
    </location>
</feature>
<dbReference type="AlphaFoldDB" id="A0A0A3HT32"/>
<gene>
    <name evidence="2" type="ORF">CD29_18730</name>
</gene>
<name>A0A0A3HT32_9BACL</name>
<keyword evidence="1" id="KW-0812">Transmembrane</keyword>
<dbReference type="EMBL" id="JPVN01000036">
    <property type="protein sequence ID" value="KGR74355.1"/>
    <property type="molecule type" value="Genomic_DNA"/>
</dbReference>
<accession>A0A0A3HT32</accession>
<evidence type="ECO:0000313" key="2">
    <source>
        <dbReference type="EMBL" id="KGR74355.1"/>
    </source>
</evidence>
<dbReference type="Proteomes" id="UP000030416">
    <property type="component" value="Unassembled WGS sequence"/>
</dbReference>
<feature type="transmembrane region" description="Helical" evidence="1">
    <location>
        <begin position="6"/>
        <end position="21"/>
    </location>
</feature>
<feature type="transmembrane region" description="Helical" evidence="1">
    <location>
        <begin position="65"/>
        <end position="83"/>
    </location>
</feature>
<keyword evidence="1" id="KW-0472">Membrane</keyword>
<organism evidence="2 3">
    <name type="scientific">Ureibacillus manganicus DSM 26584</name>
    <dbReference type="NCBI Taxonomy" id="1384049"/>
    <lineage>
        <taxon>Bacteria</taxon>
        <taxon>Bacillati</taxon>
        <taxon>Bacillota</taxon>
        <taxon>Bacilli</taxon>
        <taxon>Bacillales</taxon>
        <taxon>Caryophanaceae</taxon>
        <taxon>Ureibacillus</taxon>
    </lineage>
</organism>
<dbReference type="InterPro" id="IPR048147">
    <property type="entry name" value="CBO0543-like"/>
</dbReference>
<evidence type="ECO:0000313" key="3">
    <source>
        <dbReference type="Proteomes" id="UP000030416"/>
    </source>
</evidence>
<sequence length="149" mass="17460">MILNITLAFVIPWIVCMLHIFKKDKRLVLTISSFSSVVGFTVNEIGEYFGFWSVSPFDKSHLPTIPFILGIFSVLGVYSIYFLRKYKRPYFVIFLFTLITTISEGIWLLMGLVKYGNGWNIGWTFVSYLFPFTFLYIYYLGLKRIKILD</sequence>
<protein>
    <submittedName>
        <fullName evidence="2">Membrane protein</fullName>
    </submittedName>
</protein>
<comment type="caution">
    <text evidence="2">The sequence shown here is derived from an EMBL/GenBank/DDBJ whole genome shotgun (WGS) entry which is preliminary data.</text>
</comment>
<proteinExistence type="predicted"/>
<dbReference type="NCBIfam" id="NF041644">
    <property type="entry name" value="CBO0543_fam"/>
    <property type="match status" value="1"/>
</dbReference>
<dbReference type="eggNOG" id="ENOG50336FX">
    <property type="taxonomic scope" value="Bacteria"/>
</dbReference>
<evidence type="ECO:0000256" key="1">
    <source>
        <dbReference type="SAM" id="Phobius"/>
    </source>
</evidence>
<keyword evidence="3" id="KW-1185">Reference proteome</keyword>